<feature type="domain" description="PKD" evidence="3">
    <location>
        <begin position="644"/>
        <end position="701"/>
    </location>
</feature>
<dbReference type="InterPro" id="IPR006584">
    <property type="entry name" value="Cellulose-bd_IV"/>
</dbReference>
<dbReference type="InterPro" id="IPR000601">
    <property type="entry name" value="PKD_dom"/>
</dbReference>
<keyword evidence="6" id="KW-1185">Reference proteome</keyword>
<dbReference type="SUPFAM" id="SSF49785">
    <property type="entry name" value="Galactose-binding domain-like"/>
    <property type="match status" value="1"/>
</dbReference>
<dbReference type="eggNOG" id="arCOG03991">
    <property type="taxonomic scope" value="Archaea"/>
</dbReference>
<evidence type="ECO:0000313" key="5">
    <source>
        <dbReference type="EMBL" id="ACL17365.1"/>
    </source>
</evidence>
<dbReference type="GO" id="GO:0030246">
    <property type="term" value="F:carbohydrate binding"/>
    <property type="evidence" value="ECO:0007669"/>
    <property type="project" value="InterPro"/>
</dbReference>
<proteinExistence type="predicted"/>
<dbReference type="InterPro" id="IPR035986">
    <property type="entry name" value="PKD_dom_sf"/>
</dbReference>
<feature type="domain" description="CBM6" evidence="4">
    <location>
        <begin position="730"/>
        <end position="870"/>
    </location>
</feature>
<evidence type="ECO:0000313" key="6">
    <source>
        <dbReference type="Proteomes" id="UP000002457"/>
    </source>
</evidence>
<dbReference type="CAZy" id="CBM6">
    <property type="family name" value="Carbohydrate-Binding Module Family 6"/>
</dbReference>
<name>B8GDL4_METPE</name>
<protein>
    <submittedName>
        <fullName evidence="5">Carbohydrate binding family 6</fullName>
    </submittedName>
</protein>
<dbReference type="SMART" id="SM00606">
    <property type="entry name" value="CBD_IV"/>
    <property type="match status" value="1"/>
</dbReference>
<feature type="region of interest" description="Disordered" evidence="2">
    <location>
        <begin position="701"/>
        <end position="724"/>
    </location>
</feature>
<accession>B8GDL4</accession>
<evidence type="ECO:0000259" key="3">
    <source>
        <dbReference type="PROSITE" id="PS50093"/>
    </source>
</evidence>
<dbReference type="Pfam" id="PF03422">
    <property type="entry name" value="CBM_6"/>
    <property type="match status" value="1"/>
</dbReference>
<evidence type="ECO:0000256" key="2">
    <source>
        <dbReference type="SAM" id="MobiDB-lite"/>
    </source>
</evidence>
<dbReference type="EMBL" id="CP001338">
    <property type="protein sequence ID" value="ACL17365.1"/>
    <property type="molecule type" value="Genomic_DNA"/>
</dbReference>
<dbReference type="HOGENOM" id="CLU_345036_0_0_2"/>
<feature type="domain" description="PKD" evidence="3">
    <location>
        <begin position="514"/>
        <end position="597"/>
    </location>
</feature>
<sequence length="870" mass="93131" precursor="true">MKVITGLMGGVLLVFALVAVCCTPVSASSLFVGAPSPTMDVPNTVNEFSVSGSTAQYQQNLTISRSNSFFNIKGMAVDASNRTLFVTNNRYHPTGYNITVINATTMQPVTNLSLSATFRAGKCVFDQGHDRLYVYDTNGGDLVGYTWDSDNLTLTPDGMSIPLSEGCNGLDIDPDEYLLYVITYNGTIQKYSSASGVFLGNVSLPVDTGAYSLAVDDVTHCLYMETVSSDQCTYSLLRLDPYGILPTRSIVYQHLDQYSYHSDLFLKLAVDPASHYLYAGTTRKVSDDDDPLMIPELRIYDSDLNLQNTIPVGPPDITATRDDHLLVPGYLAILSDGIVPPTPTPTSAITANFYAFGHVGQAPYSVRFLDQSTGSPTAWKWDFGDNTTSTEQNPTHVYNRTGAYNVALTASNDQASDTCTQYRCVIVNAVPAANFTANTTAGKTPLTVQFIDQSTSGADGYQWQFGDGTTSTEQNPVHTYTTPGSYSVMLTVSEPDYGSVFVQKPGYITVGDPSTIGFSANVTAGLSPLAVQFNESVNGSVQYSFWHFGDGSTSMDSNPVHVYDTPGQYTVSLMTVGSNGTETKTVEDYINVTNPVTPAPTTPAPVNTTVIPTPTEQNLPVANFTVTAGAPGSLAIQVIDTSVNATSVSYDLGDGTTTSYPTFRYTYWQAGTYTIEQTATNAVGSSHKTLTVTVPAAAPTTTPTVTPTTTTTVSPTVTGNPYNGPHTIPGTLQAEDYDLGGEGVAYHDTTPGNEGGVYRHDDVDIEQLDTDGSPNVGWIRAGEWLGYTVNVSTAGTYNAGFRVASSHSGSSIQVYVDNGTTPVATVNVPNTGDWPVFRTVSVPVTLPAGQHRLRLSFPTDYVNINWITFV</sequence>
<dbReference type="FunFam" id="2.60.40.10:FF:000270">
    <property type="entry name" value="Cell surface protein"/>
    <property type="match status" value="2"/>
</dbReference>
<dbReference type="PROSITE" id="PS51175">
    <property type="entry name" value="CBM6"/>
    <property type="match status" value="1"/>
</dbReference>
<feature type="compositionally biased region" description="Low complexity" evidence="2">
    <location>
        <begin position="701"/>
        <end position="718"/>
    </location>
</feature>
<dbReference type="InterPro" id="IPR008979">
    <property type="entry name" value="Galactose-bd-like_sf"/>
</dbReference>
<keyword evidence="1" id="KW-0732">Signal</keyword>
<feature type="domain" description="PKD" evidence="3">
    <location>
        <begin position="349"/>
        <end position="412"/>
    </location>
</feature>
<dbReference type="InterPro" id="IPR013783">
    <property type="entry name" value="Ig-like_fold"/>
</dbReference>
<dbReference type="InterPro" id="IPR005084">
    <property type="entry name" value="CBM6"/>
</dbReference>
<dbReference type="SUPFAM" id="SSF49299">
    <property type="entry name" value="PKD domain"/>
    <property type="match status" value="4"/>
</dbReference>
<dbReference type="Gene3D" id="2.60.40.10">
    <property type="entry name" value="Immunoglobulins"/>
    <property type="match status" value="4"/>
</dbReference>
<dbReference type="KEGG" id="mpl:Mpal_2066"/>
<reference evidence="5 6" key="1">
    <citation type="journal article" date="2015" name="Genome Announc.">
        <title>Complete Genome Sequence of Methanosphaerula palustris E1-9CT, a Hydrogenotrophic Methanogen Isolated from a Minerotrophic Fen Peatland.</title>
        <authorList>
            <person name="Cadillo-Quiroz H."/>
            <person name="Browne P."/>
            <person name="Kyrpides N."/>
            <person name="Woyke T."/>
            <person name="Goodwin L."/>
            <person name="Detter C."/>
            <person name="Yavitt J.B."/>
            <person name="Zinder S.H."/>
        </authorList>
    </citation>
    <scope>NUCLEOTIDE SEQUENCE [LARGE SCALE GENOMIC DNA]</scope>
    <source>
        <strain evidence="6">ATCC BAA-1556 / DSM 19958 / E1-9c</strain>
    </source>
</reference>
<dbReference type="AlphaFoldDB" id="B8GDL4"/>
<dbReference type="InterPro" id="IPR022409">
    <property type="entry name" value="PKD/Chitinase_dom"/>
</dbReference>
<dbReference type="Pfam" id="PF18911">
    <property type="entry name" value="PKD_4"/>
    <property type="match status" value="3"/>
</dbReference>
<gene>
    <name evidence="5" type="ordered locus">Mpal_2066</name>
</gene>
<dbReference type="GeneID" id="87792236"/>
<organism evidence="5 6">
    <name type="scientific">Methanosphaerula palustris (strain ATCC BAA-1556 / DSM 19958 / E1-9c)</name>
    <dbReference type="NCBI Taxonomy" id="521011"/>
    <lineage>
        <taxon>Archaea</taxon>
        <taxon>Methanobacteriati</taxon>
        <taxon>Methanobacteriota</taxon>
        <taxon>Stenosarchaea group</taxon>
        <taxon>Methanomicrobia</taxon>
        <taxon>Methanomicrobiales</taxon>
        <taxon>Methanoregulaceae</taxon>
        <taxon>Methanosphaerula</taxon>
    </lineage>
</organism>
<dbReference type="PROSITE" id="PS50093">
    <property type="entry name" value="PKD"/>
    <property type="match status" value="4"/>
</dbReference>
<evidence type="ECO:0000256" key="1">
    <source>
        <dbReference type="ARBA" id="ARBA00022729"/>
    </source>
</evidence>
<dbReference type="SMART" id="SM00089">
    <property type="entry name" value="PKD"/>
    <property type="match status" value="4"/>
</dbReference>
<dbReference type="CDD" id="cd04080">
    <property type="entry name" value="CBM6_cellulase-like"/>
    <property type="match status" value="1"/>
</dbReference>
<dbReference type="STRING" id="521011.Mpal_2066"/>
<dbReference type="PANTHER" id="PTHR36842">
    <property type="entry name" value="PROTEIN TOLB HOMOLOG"/>
    <property type="match status" value="1"/>
</dbReference>
<dbReference type="PANTHER" id="PTHR36842:SF1">
    <property type="entry name" value="PROTEIN TOLB"/>
    <property type="match status" value="1"/>
</dbReference>
<feature type="domain" description="PKD" evidence="3">
    <location>
        <begin position="431"/>
        <end position="494"/>
    </location>
</feature>
<dbReference type="CDD" id="cd00146">
    <property type="entry name" value="PKD"/>
    <property type="match status" value="4"/>
</dbReference>
<dbReference type="eggNOG" id="arCOG02510">
    <property type="taxonomic scope" value="Archaea"/>
</dbReference>
<evidence type="ECO:0000259" key="4">
    <source>
        <dbReference type="PROSITE" id="PS51175"/>
    </source>
</evidence>
<dbReference type="SUPFAM" id="SSF63825">
    <property type="entry name" value="YWTD domain"/>
    <property type="match status" value="1"/>
</dbReference>
<dbReference type="Proteomes" id="UP000002457">
    <property type="component" value="Chromosome"/>
</dbReference>
<dbReference type="Gene3D" id="2.60.120.260">
    <property type="entry name" value="Galactose-binding domain-like"/>
    <property type="match status" value="1"/>
</dbReference>
<dbReference type="Pfam" id="PF00801">
    <property type="entry name" value="PKD"/>
    <property type="match status" value="1"/>
</dbReference>
<dbReference type="RefSeq" id="WP_012618684.1">
    <property type="nucleotide sequence ID" value="NC_011832.1"/>
</dbReference>